<dbReference type="SUPFAM" id="SSF56925">
    <property type="entry name" value="OMPA-like"/>
    <property type="match status" value="1"/>
</dbReference>
<dbReference type="Gene3D" id="2.40.160.20">
    <property type="match status" value="1"/>
</dbReference>
<organism evidence="4 5">
    <name type="scientific">Trichloromonas acetexigens</name>
    <dbReference type="NCBI Taxonomy" id="38815"/>
    <lineage>
        <taxon>Bacteria</taxon>
        <taxon>Pseudomonadati</taxon>
        <taxon>Thermodesulfobacteriota</taxon>
        <taxon>Desulfuromonadia</taxon>
        <taxon>Desulfuromonadales</taxon>
        <taxon>Trichloromonadaceae</taxon>
        <taxon>Trichloromonas</taxon>
    </lineage>
</organism>
<reference evidence="4 5" key="1">
    <citation type="submission" date="2019-07" db="EMBL/GenBank/DDBJ databases">
        <title>Insights of Desulfuromonas acetexigens electromicrobiology.</title>
        <authorList>
            <person name="Katuri K."/>
            <person name="Sapireddy V."/>
            <person name="Shaw D.R."/>
            <person name="Saikaly P."/>
        </authorList>
    </citation>
    <scope>NUCLEOTIDE SEQUENCE [LARGE SCALE GENOMIC DNA]</scope>
    <source>
        <strain evidence="4 5">2873</strain>
    </source>
</reference>
<keyword evidence="1 2" id="KW-0732">Signal</keyword>
<protein>
    <submittedName>
        <fullName evidence="4">Porin family protein</fullName>
    </submittedName>
</protein>
<keyword evidence="5" id="KW-1185">Reference proteome</keyword>
<evidence type="ECO:0000259" key="3">
    <source>
        <dbReference type="Pfam" id="PF13505"/>
    </source>
</evidence>
<evidence type="ECO:0000313" key="4">
    <source>
        <dbReference type="EMBL" id="TRO83605.1"/>
    </source>
</evidence>
<sequence>MRRLSMMLVCALLVLGVGVASAWARPYVSGNAGVVLVDDAELRDNYGDRAELSFDAGAGFSAAIGGSNENGLRGEVEFAYRYNEMDEFNASWVSNYPVGGEVSAFSVMGNLIVDFFPKEMICPFILGGIGFATIDAEIDYLGSDNDSVFAYQLGGGVAFSVGPYTKLDLQYRYFGTEDPDFAGIEAEYDTHNIFFGVRQSF</sequence>
<dbReference type="RefSeq" id="WP_092052109.1">
    <property type="nucleotide sequence ID" value="NZ_FOJJ01000001.1"/>
</dbReference>
<feature type="chain" id="PRO_5021957366" evidence="2">
    <location>
        <begin position="23"/>
        <end position="201"/>
    </location>
</feature>
<feature type="domain" description="Outer membrane protein beta-barrel" evidence="3">
    <location>
        <begin position="8"/>
        <end position="200"/>
    </location>
</feature>
<dbReference type="Pfam" id="PF13505">
    <property type="entry name" value="OMP_b-brl"/>
    <property type="match status" value="1"/>
</dbReference>
<proteinExistence type="predicted"/>
<dbReference type="EMBL" id="VJVV01000001">
    <property type="protein sequence ID" value="TRO83605.1"/>
    <property type="molecule type" value="Genomic_DNA"/>
</dbReference>
<evidence type="ECO:0000313" key="5">
    <source>
        <dbReference type="Proteomes" id="UP000317155"/>
    </source>
</evidence>
<gene>
    <name evidence="4" type="ORF">FL622_00030</name>
</gene>
<dbReference type="InterPro" id="IPR011250">
    <property type="entry name" value="OMP/PagP_B-barrel"/>
</dbReference>
<feature type="signal peptide" evidence="2">
    <location>
        <begin position="1"/>
        <end position="22"/>
    </location>
</feature>
<name>A0A550JK82_9BACT</name>
<dbReference type="AlphaFoldDB" id="A0A550JK82"/>
<dbReference type="Proteomes" id="UP000317155">
    <property type="component" value="Unassembled WGS sequence"/>
</dbReference>
<accession>A0A550JK82</accession>
<dbReference type="OrthoDB" id="5451288at2"/>
<dbReference type="InterPro" id="IPR027385">
    <property type="entry name" value="Beta-barrel_OMP"/>
</dbReference>
<evidence type="ECO:0000256" key="2">
    <source>
        <dbReference type="SAM" id="SignalP"/>
    </source>
</evidence>
<evidence type="ECO:0000256" key="1">
    <source>
        <dbReference type="ARBA" id="ARBA00022729"/>
    </source>
</evidence>
<comment type="caution">
    <text evidence="4">The sequence shown here is derived from an EMBL/GenBank/DDBJ whole genome shotgun (WGS) entry which is preliminary data.</text>
</comment>